<dbReference type="InterPro" id="IPR001763">
    <property type="entry name" value="Rhodanese-like_dom"/>
</dbReference>
<evidence type="ECO:0000256" key="1">
    <source>
        <dbReference type="SAM" id="MobiDB-lite"/>
    </source>
</evidence>
<keyword evidence="4" id="KW-1185">Reference proteome</keyword>
<comment type="caution">
    <text evidence="3">The sequence shown here is derived from an EMBL/GenBank/DDBJ whole genome shotgun (WGS) entry which is preliminary data.</text>
</comment>
<dbReference type="Pfam" id="PF00581">
    <property type="entry name" value="Rhodanese"/>
    <property type="match status" value="1"/>
</dbReference>
<evidence type="ECO:0000313" key="4">
    <source>
        <dbReference type="Proteomes" id="UP000708208"/>
    </source>
</evidence>
<dbReference type="Proteomes" id="UP000708208">
    <property type="component" value="Unassembled WGS sequence"/>
</dbReference>
<gene>
    <name evidence="3" type="ORF">AFUS01_LOCUS47298</name>
</gene>
<dbReference type="AlphaFoldDB" id="A0A8J2LU65"/>
<dbReference type="EMBL" id="CAJVCH010571705">
    <property type="protein sequence ID" value="CAG7838315.1"/>
    <property type="molecule type" value="Genomic_DNA"/>
</dbReference>
<accession>A0A8J2LU65</accession>
<proteinExistence type="predicted"/>
<feature type="non-terminal residue" evidence="3">
    <location>
        <position position="1"/>
    </location>
</feature>
<feature type="region of interest" description="Disordered" evidence="1">
    <location>
        <begin position="173"/>
        <end position="192"/>
    </location>
</feature>
<feature type="compositionally biased region" description="Pro residues" evidence="1">
    <location>
        <begin position="177"/>
        <end position="187"/>
    </location>
</feature>
<evidence type="ECO:0000259" key="2">
    <source>
        <dbReference type="Pfam" id="PF00581"/>
    </source>
</evidence>
<feature type="domain" description="Rhodanese" evidence="2">
    <location>
        <begin position="34"/>
        <end position="144"/>
    </location>
</feature>
<sequence length="354" mass="40766">IHCVQFECAAAASDINPETVKFLMDQSTSPDGNLHIIIIDIRRKEEFLKGHIDYKYCICIPGDQFNQSTRYGSIKQFLADAKDAIAYRLWRNLDEFDKVIIYDQKQKMRTNPQDDKLTIFFKLVEDHVFWRRPSILKGGFENFRRIFPDQITSKYTPGEFLEDELPRPIQLSYSHPVRPPRPVPSTPVSPISSKQLAESIRPSLLAFWKKRREKREGQKQLDFKIAQEKIASKRKSATKQHVMKTALLEEEKNSSDSDTIPMDVYRTKGGVEANSVEASLPRGIINRESSCYLGVILQCLGLSSEFFHAGQYWLSQVVINRFKCKWTSQVLDILTQLKSTLRSESVSIDNIKAL</sequence>
<dbReference type="OrthoDB" id="292964at2759"/>
<evidence type="ECO:0000313" key="3">
    <source>
        <dbReference type="EMBL" id="CAG7838315.1"/>
    </source>
</evidence>
<name>A0A8J2LU65_9HEXA</name>
<organism evidence="3 4">
    <name type="scientific">Allacma fusca</name>
    <dbReference type="NCBI Taxonomy" id="39272"/>
    <lineage>
        <taxon>Eukaryota</taxon>
        <taxon>Metazoa</taxon>
        <taxon>Ecdysozoa</taxon>
        <taxon>Arthropoda</taxon>
        <taxon>Hexapoda</taxon>
        <taxon>Collembola</taxon>
        <taxon>Symphypleona</taxon>
        <taxon>Sminthuridae</taxon>
        <taxon>Allacma</taxon>
    </lineage>
</organism>
<protein>
    <recommendedName>
        <fullName evidence="2">Rhodanese domain-containing protein</fullName>
    </recommendedName>
</protein>
<reference evidence="3" key="1">
    <citation type="submission" date="2021-06" db="EMBL/GenBank/DDBJ databases">
        <authorList>
            <person name="Hodson N. C."/>
            <person name="Mongue J. A."/>
            <person name="Jaron S. K."/>
        </authorList>
    </citation>
    <scope>NUCLEOTIDE SEQUENCE</scope>
</reference>